<sequence>MGRQWDSIVENYCITGSLPLPCHLFKVEKASAELRRQGCTALAPTMFLLLLSVKVPQHRSKPAKKEMSHLITMWMRRVRHGKRKDLPRSIAS</sequence>
<name>G3I9J5_CRIGR</name>
<dbReference type="EMBL" id="JH001610">
    <property type="protein sequence ID" value="EGW12675.1"/>
    <property type="molecule type" value="Genomic_DNA"/>
</dbReference>
<protein>
    <submittedName>
        <fullName evidence="1">Uncharacterized protein</fullName>
    </submittedName>
</protein>
<evidence type="ECO:0000313" key="1">
    <source>
        <dbReference type="EMBL" id="EGW12675.1"/>
    </source>
</evidence>
<reference evidence="2" key="1">
    <citation type="journal article" date="2011" name="Nat. Biotechnol.">
        <title>The genomic sequence of the Chinese hamster ovary (CHO)-K1 cell line.</title>
        <authorList>
            <person name="Xu X."/>
            <person name="Nagarajan H."/>
            <person name="Lewis N.E."/>
            <person name="Pan S."/>
            <person name="Cai Z."/>
            <person name="Liu X."/>
            <person name="Chen W."/>
            <person name="Xie M."/>
            <person name="Wang W."/>
            <person name="Hammond S."/>
            <person name="Andersen M.R."/>
            <person name="Neff N."/>
            <person name="Passarelli B."/>
            <person name="Koh W."/>
            <person name="Fan H.C."/>
            <person name="Wang J."/>
            <person name="Gui Y."/>
            <person name="Lee K.H."/>
            <person name="Betenbaugh M.J."/>
            <person name="Quake S.R."/>
            <person name="Famili I."/>
            <person name="Palsson B.O."/>
            <person name="Wang J."/>
        </authorList>
    </citation>
    <scope>NUCLEOTIDE SEQUENCE [LARGE SCALE GENOMIC DNA]</scope>
    <source>
        <strain evidence="2">CHO K1 cell line</strain>
    </source>
</reference>
<gene>
    <name evidence="1" type="ORF">I79_020242</name>
</gene>
<dbReference type="Proteomes" id="UP000001075">
    <property type="component" value="Unassembled WGS sequence"/>
</dbReference>
<dbReference type="AlphaFoldDB" id="G3I9J5"/>
<dbReference type="InParanoid" id="G3I9J5"/>
<organism evidence="1 2">
    <name type="scientific">Cricetulus griseus</name>
    <name type="common">Chinese hamster</name>
    <name type="synonym">Cricetulus barabensis griseus</name>
    <dbReference type="NCBI Taxonomy" id="10029"/>
    <lineage>
        <taxon>Eukaryota</taxon>
        <taxon>Metazoa</taxon>
        <taxon>Chordata</taxon>
        <taxon>Craniata</taxon>
        <taxon>Vertebrata</taxon>
        <taxon>Euteleostomi</taxon>
        <taxon>Mammalia</taxon>
        <taxon>Eutheria</taxon>
        <taxon>Euarchontoglires</taxon>
        <taxon>Glires</taxon>
        <taxon>Rodentia</taxon>
        <taxon>Myomorpha</taxon>
        <taxon>Muroidea</taxon>
        <taxon>Cricetidae</taxon>
        <taxon>Cricetinae</taxon>
        <taxon>Cricetulus</taxon>
    </lineage>
</organism>
<proteinExistence type="predicted"/>
<evidence type="ECO:0000313" key="2">
    <source>
        <dbReference type="Proteomes" id="UP000001075"/>
    </source>
</evidence>
<accession>G3I9J5</accession>